<name>A0A266NBG9_9PSED</name>
<dbReference type="Proteomes" id="UP000215788">
    <property type="component" value="Unassembled WGS sequence"/>
</dbReference>
<evidence type="ECO:0008006" key="4">
    <source>
        <dbReference type="Google" id="ProtNLM"/>
    </source>
</evidence>
<reference evidence="2 3" key="1">
    <citation type="submission" date="2017-08" db="EMBL/GenBank/DDBJ databases">
        <title>Genomic and metabolic characterisation of spoilage-associated Pseudomonas species.</title>
        <authorList>
            <person name="Stanborough T."/>
            <person name="Fegan N."/>
            <person name="Powell S.M."/>
            <person name="Singh T."/>
            <person name="Tamplin M.L."/>
            <person name="Chandry P.S."/>
        </authorList>
    </citation>
    <scope>NUCLEOTIDE SEQUENCE [LARGE SCALE GENOMIC DNA]</scope>
    <source>
        <strain evidence="2 3">L1802</strain>
    </source>
</reference>
<proteinExistence type="predicted"/>
<dbReference type="RefSeq" id="WP_094993561.1">
    <property type="nucleotide sequence ID" value="NZ_NQKI01000015.1"/>
</dbReference>
<gene>
    <name evidence="2" type="ORF">CJF39_11605</name>
</gene>
<evidence type="ECO:0000313" key="2">
    <source>
        <dbReference type="EMBL" id="OZY59362.1"/>
    </source>
</evidence>
<protein>
    <recommendedName>
        <fullName evidence="4">Lipoprotein</fullName>
    </recommendedName>
</protein>
<dbReference type="AlphaFoldDB" id="A0A266NBG9"/>
<dbReference type="Gene3D" id="3.10.450.160">
    <property type="entry name" value="inner membrane protein cigr"/>
    <property type="match status" value="1"/>
</dbReference>
<comment type="caution">
    <text evidence="2">The sequence shown here is derived from an EMBL/GenBank/DDBJ whole genome shotgun (WGS) entry which is preliminary data.</text>
</comment>
<dbReference type="OrthoDB" id="7021427at2"/>
<feature type="chain" id="PRO_5012989628" description="Lipoprotein" evidence="1">
    <location>
        <begin position="24"/>
        <end position="111"/>
    </location>
</feature>
<organism evidence="2 3">
    <name type="scientific">Pseudomonas lundensis</name>
    <dbReference type="NCBI Taxonomy" id="86185"/>
    <lineage>
        <taxon>Bacteria</taxon>
        <taxon>Pseudomonadati</taxon>
        <taxon>Pseudomonadota</taxon>
        <taxon>Gammaproteobacteria</taxon>
        <taxon>Pseudomonadales</taxon>
        <taxon>Pseudomonadaceae</taxon>
        <taxon>Pseudomonas</taxon>
    </lineage>
</organism>
<sequence>MRNIISASLIAGFLCAMPYAAQAADDKASDCKPDSILAKSVDHHTCYTSGDKAPDQYTREEFAIKHWKAKGLPQPSENSQWVQFSGHYVLVNRTNSVIEQIRTLKGTVVSQ</sequence>
<evidence type="ECO:0000313" key="3">
    <source>
        <dbReference type="Proteomes" id="UP000215788"/>
    </source>
</evidence>
<keyword evidence="1" id="KW-0732">Signal</keyword>
<feature type="signal peptide" evidence="1">
    <location>
        <begin position="1"/>
        <end position="23"/>
    </location>
</feature>
<evidence type="ECO:0000256" key="1">
    <source>
        <dbReference type="SAM" id="SignalP"/>
    </source>
</evidence>
<dbReference type="EMBL" id="NQKI01000015">
    <property type="protein sequence ID" value="OZY59362.1"/>
    <property type="molecule type" value="Genomic_DNA"/>
</dbReference>
<accession>A0A266NBG9</accession>
<dbReference type="InterPro" id="IPR024572">
    <property type="entry name" value="RcnB"/>
</dbReference>
<dbReference type="Pfam" id="PF11776">
    <property type="entry name" value="RcnB"/>
    <property type="match status" value="1"/>
</dbReference>